<keyword evidence="6" id="KW-1185">Reference proteome</keyword>
<feature type="compositionally biased region" description="Basic residues" evidence="3">
    <location>
        <begin position="100"/>
        <end position="109"/>
    </location>
</feature>
<evidence type="ECO:0000256" key="2">
    <source>
        <dbReference type="PROSITE-ProRule" id="PRU00339"/>
    </source>
</evidence>
<feature type="compositionally biased region" description="Low complexity" evidence="3">
    <location>
        <begin position="44"/>
        <end position="60"/>
    </location>
</feature>
<organism evidence="5 6">
    <name type="scientific">Actinomyces denticolens</name>
    <dbReference type="NCBI Taxonomy" id="52767"/>
    <lineage>
        <taxon>Bacteria</taxon>
        <taxon>Bacillati</taxon>
        <taxon>Actinomycetota</taxon>
        <taxon>Actinomycetes</taxon>
        <taxon>Actinomycetales</taxon>
        <taxon>Actinomycetaceae</taxon>
        <taxon>Actinomyces</taxon>
    </lineage>
</organism>
<dbReference type="InterPro" id="IPR019734">
    <property type="entry name" value="TPR_rpt"/>
</dbReference>
<dbReference type="SMART" id="SM00028">
    <property type="entry name" value="TPR"/>
    <property type="match status" value="2"/>
</dbReference>
<proteinExistence type="predicted"/>
<keyword evidence="1" id="KW-0201">Cytochrome c-type biogenesis</keyword>
<evidence type="ECO:0000313" key="5">
    <source>
        <dbReference type="EMBL" id="SHI70910.1"/>
    </source>
</evidence>
<feature type="region of interest" description="Disordered" evidence="3">
    <location>
        <begin position="265"/>
        <end position="307"/>
    </location>
</feature>
<dbReference type="PANTHER" id="PTHR47870">
    <property type="entry name" value="CYTOCHROME C-TYPE BIOGENESIS PROTEIN CCMH"/>
    <property type="match status" value="1"/>
</dbReference>
<feature type="region of interest" description="Disordered" evidence="3">
    <location>
        <begin position="1"/>
        <end position="125"/>
    </location>
</feature>
<dbReference type="Proteomes" id="UP000184390">
    <property type="component" value="Unassembled WGS sequence"/>
</dbReference>
<dbReference type="InterPro" id="IPR011990">
    <property type="entry name" value="TPR-like_helical_dom_sf"/>
</dbReference>
<feature type="compositionally biased region" description="Acidic residues" evidence="3">
    <location>
        <begin position="74"/>
        <end position="94"/>
    </location>
</feature>
<comment type="caution">
    <text evidence="5">The sequence shown here is derived from an EMBL/GenBank/DDBJ whole genome shotgun (WGS) entry which is preliminary data.</text>
</comment>
<keyword evidence="4" id="KW-0472">Membrane</keyword>
<dbReference type="Gene3D" id="1.25.40.10">
    <property type="entry name" value="Tetratricopeptide repeat domain"/>
    <property type="match status" value="1"/>
</dbReference>
<feature type="repeat" description="TPR" evidence="2">
    <location>
        <begin position="197"/>
        <end position="230"/>
    </location>
</feature>
<dbReference type="PROSITE" id="PS50005">
    <property type="entry name" value="TPR"/>
    <property type="match status" value="1"/>
</dbReference>
<keyword evidence="2" id="KW-0802">TPR repeat</keyword>
<dbReference type="PANTHER" id="PTHR47870:SF1">
    <property type="entry name" value="CYTOCHROME C-TYPE BIOGENESIS PROTEIN CCMH"/>
    <property type="match status" value="1"/>
</dbReference>
<dbReference type="InterPro" id="IPR051263">
    <property type="entry name" value="C-type_cytochrome_biogenesis"/>
</dbReference>
<evidence type="ECO:0000256" key="3">
    <source>
        <dbReference type="SAM" id="MobiDB-lite"/>
    </source>
</evidence>
<gene>
    <name evidence="5" type="ORF">SAMN05216246_10462</name>
</gene>
<sequence length="307" mass="31649">MAGAEDNGAQGDAPAPDEGRLRRVRELLDELSPQERRAVLRGRGASTGSEEAGAAAQGGSKDSGKDRADGVGAEPEEQDESEAFYAGLEEDDDLIGSKLASRRAKRGKDGHRGPAGSTPRRRAPLSSAERIALVAAVILGIAAAIWYSDVGGLSSSPHGDAMAGAGARADATRPGTEQWAAEVSSIQAQIEADPSNLDLRVQLGRAYAGLGDYDRAIETLTGVTDEDPAKAEAWYYLGFIHMSTNPPDEAAAKAAWQRVIDLDPDSERAGKARSHMANLGSQGGSAGPQGTPADPIGGASATAEAVP</sequence>
<name>A0ABY1I6V9_9ACTO</name>
<evidence type="ECO:0000256" key="1">
    <source>
        <dbReference type="ARBA" id="ARBA00022748"/>
    </source>
</evidence>
<accession>A0ABY1I6V9</accession>
<dbReference type="SUPFAM" id="SSF48452">
    <property type="entry name" value="TPR-like"/>
    <property type="match status" value="1"/>
</dbReference>
<feature type="transmembrane region" description="Helical" evidence="4">
    <location>
        <begin position="130"/>
        <end position="148"/>
    </location>
</feature>
<reference evidence="5 6" key="1">
    <citation type="submission" date="2016-11" db="EMBL/GenBank/DDBJ databases">
        <authorList>
            <person name="Varghese N."/>
            <person name="Submissions S."/>
        </authorList>
    </citation>
    <scope>NUCLEOTIDE SEQUENCE [LARGE SCALE GENOMIC DNA]</scope>
    <source>
        <strain evidence="5 6">PA</strain>
    </source>
</reference>
<dbReference type="EMBL" id="FQYL01000004">
    <property type="protein sequence ID" value="SHI70910.1"/>
    <property type="molecule type" value="Genomic_DNA"/>
</dbReference>
<evidence type="ECO:0000313" key="6">
    <source>
        <dbReference type="Proteomes" id="UP000184390"/>
    </source>
</evidence>
<dbReference type="Pfam" id="PF13432">
    <property type="entry name" value="TPR_16"/>
    <property type="match status" value="1"/>
</dbReference>
<evidence type="ECO:0000256" key="4">
    <source>
        <dbReference type="SAM" id="Phobius"/>
    </source>
</evidence>
<keyword evidence="4" id="KW-0812">Transmembrane</keyword>
<feature type="compositionally biased region" description="Basic and acidic residues" evidence="3">
    <location>
        <begin position="17"/>
        <end position="38"/>
    </location>
</feature>
<keyword evidence="4" id="KW-1133">Transmembrane helix</keyword>
<dbReference type="RefSeq" id="WP_073452148.1">
    <property type="nucleotide sequence ID" value="NZ_FQYL01000004.1"/>
</dbReference>
<protein>
    <submittedName>
        <fullName evidence="5">Tetratricopeptide repeat-containing protein</fullName>
    </submittedName>
</protein>